<comment type="subcellular location">
    <subcellularLocation>
        <location evidence="1">Cell membrane</location>
        <topology evidence="1">Multi-pass membrane protein</topology>
    </subcellularLocation>
</comment>
<keyword evidence="10" id="KW-1185">Reference proteome</keyword>
<reference evidence="9 10" key="1">
    <citation type="submission" date="2022-05" db="EMBL/GenBank/DDBJ databases">
        <authorList>
            <consortium name="Genoscope - CEA"/>
            <person name="William W."/>
        </authorList>
    </citation>
    <scope>NUCLEOTIDE SEQUENCE [LARGE SCALE GENOMIC DNA]</scope>
</reference>
<evidence type="ECO:0000259" key="8">
    <source>
        <dbReference type="PROSITE" id="PS50262"/>
    </source>
</evidence>
<comment type="similarity">
    <text evidence="6">Belongs to the G-protein coupled receptor 1 family.</text>
</comment>
<dbReference type="PANTHER" id="PTHR22750">
    <property type="entry name" value="G-PROTEIN COUPLED RECEPTOR"/>
    <property type="match status" value="1"/>
</dbReference>
<dbReference type="InterPro" id="IPR000276">
    <property type="entry name" value="GPCR_Rhodpsn"/>
</dbReference>
<keyword evidence="6" id="KW-0675">Receptor</keyword>
<name>A0ABN8MYT9_9CNID</name>
<keyword evidence="2" id="KW-1003">Cell membrane</keyword>
<sequence>MIDNSTQLNASMAAGHFTCHDSSIFLQAPSSLHTNYIISATFNTLFSFTAFIGNAIILVVLKEATSINRASNSFLCCLAMSDLMIGLIAQPVHVIYCIYGVIGGPQVRCYSRTIFQYTTDYFIAISFLTIVAITLDRYLTLCHRHKYRSTMTPGKTRGLIAFLWAVCLCFPLGRLVSPSTPMILSSAVFIAFLVIPSYSVYKIYRFLKQHKLQMTSQLRLHTLENNKMSGFNVSQFRKSVTTMLFVYFALLLCFLPSVGVTAVWLTSDRDQKLSLIPVGNFSLTVLMFNSSLNPFLYCWRIREVRKKTYGLLKKVFFCSSGSLRGSYTFDN</sequence>
<dbReference type="PROSITE" id="PS00237">
    <property type="entry name" value="G_PROTEIN_RECEP_F1_1"/>
    <property type="match status" value="1"/>
</dbReference>
<evidence type="ECO:0000313" key="10">
    <source>
        <dbReference type="Proteomes" id="UP001159405"/>
    </source>
</evidence>
<evidence type="ECO:0000256" key="1">
    <source>
        <dbReference type="ARBA" id="ARBA00004651"/>
    </source>
</evidence>
<dbReference type="PROSITE" id="PS50262">
    <property type="entry name" value="G_PROTEIN_RECEP_F1_2"/>
    <property type="match status" value="1"/>
</dbReference>
<dbReference type="InterPro" id="IPR017452">
    <property type="entry name" value="GPCR_Rhodpsn_7TM"/>
</dbReference>
<evidence type="ECO:0000256" key="3">
    <source>
        <dbReference type="ARBA" id="ARBA00022692"/>
    </source>
</evidence>
<feature type="transmembrane region" description="Helical" evidence="7">
    <location>
        <begin position="36"/>
        <end position="61"/>
    </location>
</feature>
<protein>
    <recommendedName>
        <fullName evidence="8">G-protein coupled receptors family 1 profile domain-containing protein</fullName>
    </recommendedName>
</protein>
<feature type="transmembrane region" description="Helical" evidence="7">
    <location>
        <begin position="182"/>
        <end position="201"/>
    </location>
</feature>
<evidence type="ECO:0000256" key="6">
    <source>
        <dbReference type="RuleBase" id="RU000688"/>
    </source>
</evidence>
<evidence type="ECO:0000256" key="5">
    <source>
        <dbReference type="ARBA" id="ARBA00023136"/>
    </source>
</evidence>
<dbReference type="Proteomes" id="UP001159405">
    <property type="component" value="Unassembled WGS sequence"/>
</dbReference>
<feature type="transmembrane region" description="Helical" evidence="7">
    <location>
        <begin position="73"/>
        <end position="101"/>
    </location>
</feature>
<comment type="caution">
    <text evidence="9">The sequence shown here is derived from an EMBL/GenBank/DDBJ whole genome shotgun (WGS) entry which is preliminary data.</text>
</comment>
<feature type="transmembrane region" description="Helical" evidence="7">
    <location>
        <begin position="278"/>
        <end position="299"/>
    </location>
</feature>
<keyword evidence="4 7" id="KW-1133">Transmembrane helix</keyword>
<dbReference type="PRINTS" id="PR00237">
    <property type="entry name" value="GPCRRHODOPSN"/>
</dbReference>
<dbReference type="EMBL" id="CALNXK010000005">
    <property type="protein sequence ID" value="CAH3037237.1"/>
    <property type="molecule type" value="Genomic_DNA"/>
</dbReference>
<keyword evidence="5 7" id="KW-0472">Membrane</keyword>
<evidence type="ECO:0000256" key="2">
    <source>
        <dbReference type="ARBA" id="ARBA00022475"/>
    </source>
</evidence>
<accession>A0ABN8MYT9</accession>
<feature type="transmembrane region" description="Helical" evidence="7">
    <location>
        <begin position="121"/>
        <end position="139"/>
    </location>
</feature>
<evidence type="ECO:0000256" key="4">
    <source>
        <dbReference type="ARBA" id="ARBA00022989"/>
    </source>
</evidence>
<dbReference type="CDD" id="cd00637">
    <property type="entry name" value="7tm_classA_rhodopsin-like"/>
    <property type="match status" value="1"/>
</dbReference>
<feature type="transmembrane region" description="Helical" evidence="7">
    <location>
        <begin position="244"/>
        <end position="266"/>
    </location>
</feature>
<gene>
    <name evidence="9" type="ORF">PLOB_00035466</name>
</gene>
<organism evidence="9 10">
    <name type="scientific">Porites lobata</name>
    <dbReference type="NCBI Taxonomy" id="104759"/>
    <lineage>
        <taxon>Eukaryota</taxon>
        <taxon>Metazoa</taxon>
        <taxon>Cnidaria</taxon>
        <taxon>Anthozoa</taxon>
        <taxon>Hexacorallia</taxon>
        <taxon>Scleractinia</taxon>
        <taxon>Fungiina</taxon>
        <taxon>Poritidae</taxon>
        <taxon>Porites</taxon>
    </lineage>
</organism>
<evidence type="ECO:0000256" key="7">
    <source>
        <dbReference type="SAM" id="Phobius"/>
    </source>
</evidence>
<keyword evidence="6" id="KW-0807">Transducer</keyword>
<keyword evidence="6" id="KW-0297">G-protein coupled receptor</keyword>
<dbReference type="Gene3D" id="1.20.1070.10">
    <property type="entry name" value="Rhodopsin 7-helix transmembrane proteins"/>
    <property type="match status" value="1"/>
</dbReference>
<dbReference type="Pfam" id="PF00001">
    <property type="entry name" value="7tm_1"/>
    <property type="match status" value="1"/>
</dbReference>
<feature type="domain" description="G-protein coupled receptors family 1 profile" evidence="8">
    <location>
        <begin position="53"/>
        <end position="297"/>
    </location>
</feature>
<proteinExistence type="inferred from homology"/>
<keyword evidence="3 6" id="KW-0812">Transmembrane</keyword>
<evidence type="ECO:0000313" key="9">
    <source>
        <dbReference type="EMBL" id="CAH3037237.1"/>
    </source>
</evidence>
<feature type="transmembrane region" description="Helical" evidence="7">
    <location>
        <begin position="159"/>
        <end position="176"/>
    </location>
</feature>
<dbReference type="SUPFAM" id="SSF81321">
    <property type="entry name" value="Family A G protein-coupled receptor-like"/>
    <property type="match status" value="1"/>
</dbReference>